<reference evidence="2 5" key="1">
    <citation type="submission" date="2021-11" db="EMBL/GenBank/DDBJ databases">
        <title>Draft genome sequence of Capnocytophaga sp. strain KC07075 isolated from cat oral cavity.</title>
        <authorList>
            <person name="Suzuki M."/>
            <person name="Imaoka K."/>
            <person name="Kimura M."/>
            <person name="Morikawa S."/>
            <person name="Maeda K."/>
        </authorList>
    </citation>
    <scope>NUCLEOTIDE SEQUENCE</scope>
    <source>
        <strain evidence="2">KC07075</strain>
        <strain evidence="3 5">KC07079</strain>
    </source>
</reference>
<dbReference type="SUPFAM" id="SSF54427">
    <property type="entry name" value="NTF2-like"/>
    <property type="match status" value="1"/>
</dbReference>
<evidence type="ECO:0000313" key="4">
    <source>
        <dbReference type="Proteomes" id="UP001207736"/>
    </source>
</evidence>
<dbReference type="Proteomes" id="UP001207736">
    <property type="component" value="Unassembled WGS sequence"/>
</dbReference>
<dbReference type="AlphaFoldDB" id="A0AAV5AVX3"/>
<dbReference type="RefSeq" id="WP_264847002.1">
    <property type="nucleotide sequence ID" value="NZ_BPMA01000037.1"/>
</dbReference>
<accession>A0AAV5AVX3</accession>
<evidence type="ECO:0000259" key="1">
    <source>
        <dbReference type="Pfam" id="PF13577"/>
    </source>
</evidence>
<feature type="domain" description="SnoaL-like" evidence="1">
    <location>
        <begin position="34"/>
        <end position="160"/>
    </location>
</feature>
<name>A0AAV5AVX3_9FLAO</name>
<keyword evidence="5" id="KW-1185">Reference proteome</keyword>
<evidence type="ECO:0000313" key="3">
    <source>
        <dbReference type="EMBL" id="GJM53955.1"/>
    </source>
</evidence>
<evidence type="ECO:0000313" key="2">
    <source>
        <dbReference type="EMBL" id="GJM50460.1"/>
    </source>
</evidence>
<proteinExistence type="predicted"/>
<dbReference type="Proteomes" id="UP001208692">
    <property type="component" value="Unassembled WGS sequence"/>
</dbReference>
<dbReference type="InterPro" id="IPR037401">
    <property type="entry name" value="SnoaL-like"/>
</dbReference>
<dbReference type="Pfam" id="PF13577">
    <property type="entry name" value="SnoaL_4"/>
    <property type="match status" value="1"/>
</dbReference>
<dbReference type="InterPro" id="IPR032710">
    <property type="entry name" value="NTF2-like_dom_sf"/>
</dbReference>
<comment type="caution">
    <text evidence="2">The sequence shown here is derived from an EMBL/GenBank/DDBJ whole genome shotgun (WGS) entry which is preliminary data.</text>
</comment>
<protein>
    <recommendedName>
        <fullName evidence="1">SnoaL-like domain-containing protein</fullName>
    </recommendedName>
</protein>
<sequence length="176" mass="20424">MKQFFILSTLLLTSINSFCQHTKSNTYSQKQTLLEDKQALRELVDDISILTDDKNTSLQVLLFTENATMESYQDSQLLSKRSGRKQITEFFNEYLDLFETTYHTNGQQKLTIKGNKATGVTYCQAVLISKQDGHHLRTTSGIIYYDTYVKEKGKWYIAKRITNIRWSDVKELKIGQ</sequence>
<organism evidence="2 4">
    <name type="scientific">Capnocytophaga catalasegens</name>
    <dbReference type="NCBI Taxonomy" id="1004260"/>
    <lineage>
        <taxon>Bacteria</taxon>
        <taxon>Pseudomonadati</taxon>
        <taxon>Bacteroidota</taxon>
        <taxon>Flavobacteriia</taxon>
        <taxon>Flavobacteriales</taxon>
        <taxon>Flavobacteriaceae</taxon>
        <taxon>Capnocytophaga</taxon>
    </lineage>
</organism>
<dbReference type="EMBL" id="BQKB01000053">
    <property type="protein sequence ID" value="GJM53955.1"/>
    <property type="molecule type" value="Genomic_DNA"/>
</dbReference>
<gene>
    <name evidence="2" type="ORF">RCZ15_14330</name>
    <name evidence="3" type="ORF">RCZ16_22710</name>
</gene>
<dbReference type="Gene3D" id="3.10.450.50">
    <property type="match status" value="1"/>
</dbReference>
<evidence type="ECO:0000313" key="5">
    <source>
        <dbReference type="Proteomes" id="UP001208692"/>
    </source>
</evidence>
<dbReference type="EMBL" id="BQKA01000027">
    <property type="protein sequence ID" value="GJM50460.1"/>
    <property type="molecule type" value="Genomic_DNA"/>
</dbReference>